<protein>
    <recommendedName>
        <fullName evidence="1">Endonuclease/exonuclease/phosphatase domain-containing protein</fullName>
    </recommendedName>
</protein>
<feature type="domain" description="Endonuclease/exonuclease/phosphatase" evidence="1">
    <location>
        <begin position="7"/>
        <end position="245"/>
    </location>
</feature>
<dbReference type="SUPFAM" id="SSF56219">
    <property type="entry name" value="DNase I-like"/>
    <property type="match status" value="1"/>
</dbReference>
<dbReference type="InterPro" id="IPR036691">
    <property type="entry name" value="Endo/exonu/phosph_ase_sf"/>
</dbReference>
<reference evidence="2 3" key="1">
    <citation type="submission" date="2017-05" db="EMBL/GenBank/DDBJ databases">
        <title>Vagococcus spp. assemblies.</title>
        <authorList>
            <person name="Gulvik C.A."/>
        </authorList>
    </citation>
    <scope>NUCLEOTIDE SEQUENCE [LARGE SCALE GENOMIC DNA]</scope>
    <source>
        <strain evidence="2 3">DSM 24756</strain>
    </source>
</reference>
<comment type="caution">
    <text evidence="2">The sequence shown here is derived from an EMBL/GenBank/DDBJ whole genome shotgun (WGS) entry which is preliminary data.</text>
</comment>
<dbReference type="PANTHER" id="PTHR12121">
    <property type="entry name" value="CARBON CATABOLITE REPRESSOR PROTEIN 4"/>
    <property type="match status" value="1"/>
</dbReference>
<name>A0A430AKB2_9ENTE</name>
<dbReference type="OrthoDB" id="9793162at2"/>
<dbReference type="EMBL" id="NGJZ01000001">
    <property type="protein sequence ID" value="RSU08525.1"/>
    <property type="molecule type" value="Genomic_DNA"/>
</dbReference>
<dbReference type="AlphaFoldDB" id="A0A430AKB2"/>
<dbReference type="Proteomes" id="UP000288669">
    <property type="component" value="Unassembled WGS sequence"/>
</dbReference>
<dbReference type="RefSeq" id="WP_126823204.1">
    <property type="nucleotide sequence ID" value="NZ_JBHLWU010000001.1"/>
</dbReference>
<evidence type="ECO:0000313" key="3">
    <source>
        <dbReference type="Proteomes" id="UP000288669"/>
    </source>
</evidence>
<dbReference type="Pfam" id="PF03372">
    <property type="entry name" value="Exo_endo_phos"/>
    <property type="match status" value="1"/>
</dbReference>
<evidence type="ECO:0000259" key="1">
    <source>
        <dbReference type="Pfam" id="PF03372"/>
    </source>
</evidence>
<dbReference type="CDD" id="cd09083">
    <property type="entry name" value="EEP-1"/>
    <property type="match status" value="1"/>
</dbReference>
<organism evidence="2 3">
    <name type="scientific">Vagococcus entomophilus</name>
    <dbReference type="NCBI Taxonomy" id="1160095"/>
    <lineage>
        <taxon>Bacteria</taxon>
        <taxon>Bacillati</taxon>
        <taxon>Bacillota</taxon>
        <taxon>Bacilli</taxon>
        <taxon>Lactobacillales</taxon>
        <taxon>Enterococcaceae</taxon>
        <taxon>Vagococcus</taxon>
    </lineage>
</organism>
<dbReference type="GO" id="GO:0000175">
    <property type="term" value="F:3'-5'-RNA exonuclease activity"/>
    <property type="evidence" value="ECO:0007669"/>
    <property type="project" value="TreeGrafter"/>
</dbReference>
<gene>
    <name evidence="2" type="ORF">CBF30_04630</name>
</gene>
<proteinExistence type="predicted"/>
<dbReference type="PANTHER" id="PTHR12121:SF36">
    <property type="entry name" value="ENDONUCLEASE_EXONUCLEASE_PHOSPHATASE DOMAIN-CONTAINING PROTEIN"/>
    <property type="match status" value="1"/>
</dbReference>
<sequence length="254" mass="29780">MVELKVATFNIRCDTPDDHEKQWKYRAQQVIEFIKHKGWDIVGLQEVTPPQLKDLVAGLPEYSFCGISRENSPEHGEYNPIFYKKSRFELLETKTMWLAEVESQPNKSWDASYLRIMTTANFKEKKSQKELMFINSHFDHESLLARSKSAEKIVDKVQHFDCPVVFVGDLNAEPKEETITILQKELSLLWPDNLSDFKEDYFTFHDYFQSSEREAIDYIFVNQGIQPLLTKVLTWSSNDFQLSDHFPIQAIIML</sequence>
<dbReference type="Gene3D" id="3.60.10.10">
    <property type="entry name" value="Endonuclease/exonuclease/phosphatase"/>
    <property type="match status" value="1"/>
</dbReference>
<accession>A0A430AKB2</accession>
<keyword evidence="3" id="KW-1185">Reference proteome</keyword>
<dbReference type="InterPro" id="IPR050410">
    <property type="entry name" value="CCR4/nocturin_mRNA_transcr"/>
</dbReference>
<dbReference type="InterPro" id="IPR005135">
    <property type="entry name" value="Endo/exonuclease/phosphatase"/>
</dbReference>
<evidence type="ECO:0000313" key="2">
    <source>
        <dbReference type="EMBL" id="RSU08525.1"/>
    </source>
</evidence>